<comment type="caution">
    <text evidence="11">The sequence shown here is derived from an EMBL/GenBank/DDBJ whole genome shotgun (WGS) entry which is preliminary data.</text>
</comment>
<dbReference type="PANTHER" id="PTHR10815">
    <property type="entry name" value="METHYLATED-DNA--PROTEIN-CYSTEINE METHYLTRANSFERASE"/>
    <property type="match status" value="1"/>
</dbReference>
<keyword evidence="7 9" id="KW-0234">DNA repair</keyword>
<evidence type="ECO:0000256" key="3">
    <source>
        <dbReference type="ARBA" id="ARBA00022490"/>
    </source>
</evidence>
<keyword evidence="6 9" id="KW-0227">DNA damage</keyword>
<dbReference type="SUPFAM" id="SSF53155">
    <property type="entry name" value="Methylated DNA-protein cysteine methyltransferase domain"/>
    <property type="match status" value="1"/>
</dbReference>
<keyword evidence="5 9" id="KW-0808">Transferase</keyword>
<dbReference type="Proteomes" id="UP000487882">
    <property type="component" value="Unassembled WGS sequence"/>
</dbReference>
<evidence type="ECO:0000256" key="8">
    <source>
        <dbReference type="ARBA" id="ARBA00049348"/>
    </source>
</evidence>
<dbReference type="Pfam" id="PF01035">
    <property type="entry name" value="DNA_binding_1"/>
    <property type="match status" value="1"/>
</dbReference>
<proteinExistence type="inferred from homology"/>
<dbReference type="Gene3D" id="1.10.10.10">
    <property type="entry name" value="Winged helix-like DNA-binding domain superfamily/Winged helix DNA-binding domain"/>
    <property type="match status" value="1"/>
</dbReference>
<dbReference type="GO" id="GO:0032259">
    <property type="term" value="P:methylation"/>
    <property type="evidence" value="ECO:0007669"/>
    <property type="project" value="UniProtKB-KW"/>
</dbReference>
<comment type="catalytic activity">
    <reaction evidence="1 9">
        <text>a 4-O-methyl-thymidine in DNA + L-cysteinyl-[protein] = a thymidine in DNA + S-methyl-L-cysteinyl-[protein]</text>
        <dbReference type="Rhea" id="RHEA:53428"/>
        <dbReference type="Rhea" id="RHEA-COMP:10131"/>
        <dbReference type="Rhea" id="RHEA-COMP:10132"/>
        <dbReference type="Rhea" id="RHEA-COMP:13555"/>
        <dbReference type="Rhea" id="RHEA-COMP:13556"/>
        <dbReference type="ChEBI" id="CHEBI:29950"/>
        <dbReference type="ChEBI" id="CHEBI:82612"/>
        <dbReference type="ChEBI" id="CHEBI:137386"/>
        <dbReference type="ChEBI" id="CHEBI:137387"/>
        <dbReference type="EC" id="2.1.1.63"/>
    </reaction>
</comment>
<dbReference type="InterPro" id="IPR014048">
    <property type="entry name" value="MethylDNA_cys_MeTrfase_DNA-bd"/>
</dbReference>
<dbReference type="InterPro" id="IPR001497">
    <property type="entry name" value="MethylDNA_cys_MeTrfase_AS"/>
</dbReference>
<feature type="domain" description="Methylated-DNA-[protein]-cysteine S-methyltransferase DNA binding" evidence="10">
    <location>
        <begin position="76"/>
        <end position="153"/>
    </location>
</feature>
<reference evidence="11 12" key="1">
    <citation type="submission" date="2019-09" db="EMBL/GenBank/DDBJ databases">
        <title>Bifidobacterium canis sp. nov., isolated from the digestive tract of German Shepherd dog puppy.</title>
        <authorList>
            <person name="Bunesova V."/>
        </authorList>
    </citation>
    <scope>NUCLEOTIDE SEQUENCE [LARGE SCALE GENOMIC DNA]</scope>
    <source>
        <strain evidence="11 12">GSD1FS</strain>
    </source>
</reference>
<dbReference type="InterPro" id="IPR036631">
    <property type="entry name" value="MGMT_N_sf"/>
</dbReference>
<evidence type="ECO:0000256" key="1">
    <source>
        <dbReference type="ARBA" id="ARBA00001286"/>
    </source>
</evidence>
<comment type="catalytic activity">
    <reaction evidence="8 9">
        <text>a 6-O-methyl-2'-deoxyguanosine in DNA + L-cysteinyl-[protein] = S-methyl-L-cysteinyl-[protein] + a 2'-deoxyguanosine in DNA</text>
        <dbReference type="Rhea" id="RHEA:24000"/>
        <dbReference type="Rhea" id="RHEA-COMP:10131"/>
        <dbReference type="Rhea" id="RHEA-COMP:10132"/>
        <dbReference type="Rhea" id="RHEA-COMP:11367"/>
        <dbReference type="Rhea" id="RHEA-COMP:11368"/>
        <dbReference type="ChEBI" id="CHEBI:29950"/>
        <dbReference type="ChEBI" id="CHEBI:82612"/>
        <dbReference type="ChEBI" id="CHEBI:85445"/>
        <dbReference type="ChEBI" id="CHEBI:85448"/>
        <dbReference type="EC" id="2.1.1.63"/>
    </reaction>
</comment>
<evidence type="ECO:0000313" key="12">
    <source>
        <dbReference type="Proteomes" id="UP000487882"/>
    </source>
</evidence>
<keyword evidence="3 9" id="KW-0963">Cytoplasm</keyword>
<gene>
    <name evidence="11" type="ORF">GSD1FS_0684</name>
</gene>
<dbReference type="HAMAP" id="MF_00772">
    <property type="entry name" value="OGT"/>
    <property type="match status" value="1"/>
</dbReference>
<keyword evidence="4 9" id="KW-0489">Methyltransferase</keyword>
<dbReference type="AlphaFoldDB" id="A0A7K1J3X9"/>
<evidence type="ECO:0000256" key="6">
    <source>
        <dbReference type="ARBA" id="ARBA00022763"/>
    </source>
</evidence>
<feature type="active site" description="Nucleophile; methyl group acceptor" evidence="9">
    <location>
        <position position="126"/>
    </location>
</feature>
<dbReference type="GO" id="GO:0006307">
    <property type="term" value="P:DNA alkylation repair"/>
    <property type="evidence" value="ECO:0007669"/>
    <property type="project" value="UniProtKB-UniRule"/>
</dbReference>
<keyword evidence="12" id="KW-1185">Reference proteome</keyword>
<dbReference type="InterPro" id="IPR036217">
    <property type="entry name" value="MethylDNA_cys_MeTrfase_DNAb"/>
</dbReference>
<comment type="similarity">
    <text evidence="2 9">Belongs to the MGMT family.</text>
</comment>
<evidence type="ECO:0000313" key="11">
    <source>
        <dbReference type="EMBL" id="MUH59363.1"/>
    </source>
</evidence>
<sequence>MEGFAVYETQYGPARMDWQDDAITGLQLITTEKHEELGDGEPNDLTDETFRQLHEYFEGLLTQFTVPISIVNGTRFQRAVWQQLLSIPYGETRTYGQIAEAVGNPKAVRAVGSANNHNPITFIIPCHRVVGVGGRLVGYAYGTDMKRELLRMELRVSQQTA</sequence>
<accession>A0A7K1J3X9</accession>
<dbReference type="NCBIfam" id="TIGR00589">
    <property type="entry name" value="ogt"/>
    <property type="match status" value="1"/>
</dbReference>
<dbReference type="InterPro" id="IPR023546">
    <property type="entry name" value="MGMT"/>
</dbReference>
<evidence type="ECO:0000256" key="7">
    <source>
        <dbReference type="ARBA" id="ARBA00023204"/>
    </source>
</evidence>
<comment type="function">
    <text evidence="9">Involved in the cellular defense against the biological effects of O6-methylguanine (O6-MeG) and O4-methylthymine (O4-MeT) in DNA. Repairs the methylated nucleobase in DNA by stoichiometrically transferring the methyl group to a cysteine residue in the enzyme. This is a suicide reaction: the enzyme is irreversibly inactivated.</text>
</comment>
<dbReference type="CDD" id="cd06445">
    <property type="entry name" value="ATase"/>
    <property type="match status" value="1"/>
</dbReference>
<dbReference type="FunFam" id="1.10.10.10:FF:000214">
    <property type="entry name" value="Methylated-DNA--protein-cysteine methyltransferase"/>
    <property type="match status" value="1"/>
</dbReference>
<evidence type="ECO:0000259" key="10">
    <source>
        <dbReference type="Pfam" id="PF01035"/>
    </source>
</evidence>
<evidence type="ECO:0000256" key="9">
    <source>
        <dbReference type="HAMAP-Rule" id="MF_00772"/>
    </source>
</evidence>
<protein>
    <recommendedName>
        <fullName evidence="9">Methylated-DNA--protein-cysteine methyltransferase</fullName>
        <ecNumber evidence="9">2.1.1.63</ecNumber>
    </recommendedName>
    <alternativeName>
        <fullName evidence="9">6-O-methylguanine-DNA methyltransferase</fullName>
        <shortName evidence="9">MGMT</shortName>
    </alternativeName>
    <alternativeName>
        <fullName evidence="9">O-6-methylguanine-DNA-alkyltransferase</fullName>
    </alternativeName>
</protein>
<dbReference type="RefSeq" id="WP_155588344.1">
    <property type="nucleotide sequence ID" value="NZ_WNLP01000002.1"/>
</dbReference>
<evidence type="ECO:0000256" key="5">
    <source>
        <dbReference type="ARBA" id="ARBA00022679"/>
    </source>
</evidence>
<dbReference type="EMBL" id="WNLP01000002">
    <property type="protein sequence ID" value="MUH59363.1"/>
    <property type="molecule type" value="Genomic_DNA"/>
</dbReference>
<dbReference type="PROSITE" id="PS00374">
    <property type="entry name" value="MGMT"/>
    <property type="match status" value="1"/>
</dbReference>
<comment type="miscellaneous">
    <text evidence="9">This enzyme catalyzes only one turnover and therefore is not strictly catalytic. According to one definition, an enzyme is a biocatalyst that acts repeatedly and over many reaction cycles.</text>
</comment>
<dbReference type="GO" id="GO:0005737">
    <property type="term" value="C:cytoplasm"/>
    <property type="evidence" value="ECO:0007669"/>
    <property type="project" value="UniProtKB-SubCell"/>
</dbReference>
<organism evidence="11 12">
    <name type="scientific">Bifidobacterium canis</name>
    <dbReference type="NCBI Taxonomy" id="2610880"/>
    <lineage>
        <taxon>Bacteria</taxon>
        <taxon>Bacillati</taxon>
        <taxon>Actinomycetota</taxon>
        <taxon>Actinomycetes</taxon>
        <taxon>Bifidobacteriales</taxon>
        <taxon>Bifidobacteriaceae</taxon>
        <taxon>Bifidobacterium</taxon>
    </lineage>
</organism>
<dbReference type="InterPro" id="IPR036388">
    <property type="entry name" value="WH-like_DNA-bd_sf"/>
</dbReference>
<dbReference type="SUPFAM" id="SSF46767">
    <property type="entry name" value="Methylated DNA-protein cysteine methyltransferase, C-terminal domain"/>
    <property type="match status" value="1"/>
</dbReference>
<dbReference type="Gene3D" id="3.30.160.70">
    <property type="entry name" value="Methylated DNA-protein cysteine methyltransferase domain"/>
    <property type="match status" value="1"/>
</dbReference>
<name>A0A7K1J3X9_9BIFI</name>
<dbReference type="GO" id="GO:0003908">
    <property type="term" value="F:methylated-DNA-[protein]-cysteine S-methyltransferase activity"/>
    <property type="evidence" value="ECO:0007669"/>
    <property type="project" value="UniProtKB-UniRule"/>
</dbReference>
<dbReference type="PANTHER" id="PTHR10815:SF13">
    <property type="entry name" value="METHYLATED-DNA--PROTEIN-CYSTEINE METHYLTRANSFERASE"/>
    <property type="match status" value="1"/>
</dbReference>
<evidence type="ECO:0000256" key="4">
    <source>
        <dbReference type="ARBA" id="ARBA00022603"/>
    </source>
</evidence>
<evidence type="ECO:0000256" key="2">
    <source>
        <dbReference type="ARBA" id="ARBA00008711"/>
    </source>
</evidence>
<comment type="subcellular location">
    <subcellularLocation>
        <location evidence="9">Cytoplasm</location>
    </subcellularLocation>
</comment>
<dbReference type="EC" id="2.1.1.63" evidence="9"/>